<gene>
    <name evidence="2" type="ORF">ARMOST_05183</name>
</gene>
<evidence type="ECO:0000256" key="1">
    <source>
        <dbReference type="SAM" id="MobiDB-lite"/>
    </source>
</evidence>
<reference evidence="3" key="1">
    <citation type="journal article" date="2017" name="Nat. Ecol. Evol.">
        <title>Genome expansion and lineage-specific genetic innovations in the forest pathogenic fungi Armillaria.</title>
        <authorList>
            <person name="Sipos G."/>
            <person name="Prasanna A.N."/>
            <person name="Walter M.C."/>
            <person name="O'Connor E."/>
            <person name="Balint B."/>
            <person name="Krizsan K."/>
            <person name="Kiss B."/>
            <person name="Hess J."/>
            <person name="Varga T."/>
            <person name="Slot J."/>
            <person name="Riley R."/>
            <person name="Boka B."/>
            <person name="Rigling D."/>
            <person name="Barry K."/>
            <person name="Lee J."/>
            <person name="Mihaltcheva S."/>
            <person name="LaButti K."/>
            <person name="Lipzen A."/>
            <person name="Waldron R."/>
            <person name="Moloney N.M."/>
            <person name="Sperisen C."/>
            <person name="Kredics L."/>
            <person name="Vagvoelgyi C."/>
            <person name="Patrignani A."/>
            <person name="Fitzpatrick D."/>
            <person name="Nagy I."/>
            <person name="Doyle S."/>
            <person name="Anderson J.B."/>
            <person name="Grigoriev I.V."/>
            <person name="Gueldener U."/>
            <person name="Muensterkoetter M."/>
            <person name="Nagy L.G."/>
        </authorList>
    </citation>
    <scope>NUCLEOTIDE SEQUENCE [LARGE SCALE GENOMIC DNA]</scope>
    <source>
        <strain evidence="3">C18/9</strain>
    </source>
</reference>
<evidence type="ECO:0000313" key="3">
    <source>
        <dbReference type="Proteomes" id="UP000219338"/>
    </source>
</evidence>
<name>A0A284QZJ2_ARMOS</name>
<proteinExistence type="predicted"/>
<dbReference type="GO" id="GO:0070682">
    <property type="term" value="P:proteasome regulatory particle assembly"/>
    <property type="evidence" value="ECO:0007669"/>
    <property type="project" value="InterPro"/>
</dbReference>
<dbReference type="EMBL" id="FUEG01000003">
    <property type="protein sequence ID" value="SJL01859.1"/>
    <property type="molecule type" value="Genomic_DNA"/>
</dbReference>
<dbReference type="AlphaFoldDB" id="A0A284QZJ2"/>
<dbReference type="OrthoDB" id="548474at2759"/>
<dbReference type="PANTHER" id="PTHR40422:SF1">
    <property type="entry name" value="TRANSLATION MACHINERY-ASSOCIATED PROTEIN 17"/>
    <property type="match status" value="1"/>
</dbReference>
<sequence>MEYTPRYAQPFTLNQAIQLDIPPILIDAEIARLQNSLQHLRETQELLGQYIAENPDEQDAEIEKAFKENEAVIGSQEERVGMLRMALSEKGVNPGSHYAVSFSNGNLAERDIVQRSTGPVPGDQTNEVAAESDDDDGVHL</sequence>
<dbReference type="Proteomes" id="UP000219338">
    <property type="component" value="Unassembled WGS sequence"/>
</dbReference>
<organism evidence="2 3">
    <name type="scientific">Armillaria ostoyae</name>
    <name type="common">Armillaria root rot fungus</name>
    <dbReference type="NCBI Taxonomy" id="47428"/>
    <lineage>
        <taxon>Eukaryota</taxon>
        <taxon>Fungi</taxon>
        <taxon>Dikarya</taxon>
        <taxon>Basidiomycota</taxon>
        <taxon>Agaricomycotina</taxon>
        <taxon>Agaricomycetes</taxon>
        <taxon>Agaricomycetidae</taxon>
        <taxon>Agaricales</taxon>
        <taxon>Marasmiineae</taxon>
        <taxon>Physalacriaceae</taxon>
        <taxon>Armillaria</taxon>
    </lineage>
</organism>
<dbReference type="STRING" id="47428.A0A284QZJ2"/>
<protein>
    <submittedName>
        <fullName evidence="2">Uncharacterized protein</fullName>
    </submittedName>
</protein>
<feature type="compositionally biased region" description="Acidic residues" evidence="1">
    <location>
        <begin position="130"/>
        <end position="140"/>
    </location>
</feature>
<dbReference type="GO" id="GO:0030674">
    <property type="term" value="F:protein-macromolecule adaptor activity"/>
    <property type="evidence" value="ECO:0007669"/>
    <property type="project" value="TreeGrafter"/>
</dbReference>
<keyword evidence="3" id="KW-1185">Reference proteome</keyword>
<dbReference type="PANTHER" id="PTHR40422">
    <property type="entry name" value="TRANSLATION MACHINERY-ASSOCIATED PROTEIN 17"/>
    <property type="match status" value="1"/>
</dbReference>
<accession>A0A284QZJ2</accession>
<evidence type="ECO:0000313" key="2">
    <source>
        <dbReference type="EMBL" id="SJL01859.1"/>
    </source>
</evidence>
<dbReference type="InterPro" id="IPR038966">
    <property type="entry name" value="TMA17"/>
</dbReference>
<feature type="region of interest" description="Disordered" evidence="1">
    <location>
        <begin position="110"/>
        <end position="140"/>
    </location>
</feature>
<dbReference type="OMA" id="MGPHYDV"/>